<dbReference type="Proteomes" id="UP000054721">
    <property type="component" value="Unassembled WGS sequence"/>
</dbReference>
<comment type="caution">
    <text evidence="3">The sequence shown here is derived from an EMBL/GenBank/DDBJ whole genome shotgun (WGS) entry which is preliminary data.</text>
</comment>
<protein>
    <recommendedName>
        <fullName evidence="2">MULE transposase domain-containing protein</fullName>
    </recommendedName>
</protein>
<feature type="coiled-coil region" evidence="1">
    <location>
        <begin position="389"/>
        <end position="458"/>
    </location>
</feature>
<name>A0A0V1LIJ3_9BILA</name>
<proteinExistence type="predicted"/>
<evidence type="ECO:0000256" key="1">
    <source>
        <dbReference type="SAM" id="Coils"/>
    </source>
</evidence>
<organism evidence="3 4">
    <name type="scientific">Trichinella nativa</name>
    <dbReference type="NCBI Taxonomy" id="6335"/>
    <lineage>
        <taxon>Eukaryota</taxon>
        <taxon>Metazoa</taxon>
        <taxon>Ecdysozoa</taxon>
        <taxon>Nematoda</taxon>
        <taxon>Enoplea</taxon>
        <taxon>Dorylaimia</taxon>
        <taxon>Trichinellida</taxon>
        <taxon>Trichinellidae</taxon>
        <taxon>Trichinella</taxon>
    </lineage>
</organism>
<dbReference type="STRING" id="6335.A0A0V1LIJ3"/>
<keyword evidence="1" id="KW-0175">Coiled coil</keyword>
<evidence type="ECO:0000259" key="2">
    <source>
        <dbReference type="Pfam" id="PF10551"/>
    </source>
</evidence>
<feature type="coiled-coil region" evidence="1">
    <location>
        <begin position="555"/>
        <end position="617"/>
    </location>
</feature>
<evidence type="ECO:0000313" key="4">
    <source>
        <dbReference type="Proteomes" id="UP000054721"/>
    </source>
</evidence>
<sequence length="1071" mass="124791">MDLSRFNRANDFSIPMYSVSLCMITKEEHQKEKMRWQHKINELEEQLKRTEEINSQLIQNKAETNKKIKELEKTQKTLMKNNKKYQGKIKTVIAYETKHYEDKLKQSQDDLAAMKQCLEKISAECCRLKQRKLTADKEEELQRLRNLNVQYCKTIATYKQLVAVRDKERKVEVLLRVINRTRKSHSFNWNELENHSTSDSVFSYSSQSFETLPHDQVSILKDQDLENSLRCRRLEYGNSFEKNYDDNIVIPFKICSLNESRNSVESGWEEERQKLWNLVKELRDRINILQPSKEKQQIQIDELIEANELLEFRLLEFENAPTISLCPKCCVEKIDNSTCAPDDNFPEDSVENMEKLNVEELKSRLEFIQHKQQLNDRDRKICEIIANEMESFRQEKESHLKKMTEMERKLLETETQLECSEITIEEKSAECQSLKEIVDELSGQCKEVRGRLKAAEEREKVTSAKLKTAITNYESTMELMNTLQQRVTLQEREESALMIRMKWIETAQKLLARDSEANSKEESESLRQKVLPFLQAVVVQNQQQRNQLDAINLYNKHLECQMEAVVVQNQQQRNQLDAINLYNRHLECQMEVQIETINRLKEKLQRLNFNAKQHQQQQNFEIESQNQIEQQSLSTVDDNSITADREADNILDKVPLPEKSREPSTLDKKGCGGAIWTNLDVTSVIKRNDHIESCPVDEHLSYKMEKRTVLTKRSAEETKPIPAIYDEEASAEPSTPGCFPPFIWVKSAMYGHRAKRFPKLPNHRQDLQIPVPFRTTKADDDFLLWQSASRHILVFATGYNIRLAAMQSWGMDGTFKIVPHWYEQLFTIHAFVAGKLVPAVCLCTDKDIVTYGFKSQALISRAAALEVALNPETIICDFETALIPAIRGYFPNTRVQGCYFHFCQAVHRKVGELGLKTRYRQHEETRRKIRMLLATAFLPVPHVNTGVSLLEAGTTGTLAALFQYFRQEWMTDERLPLWNVHNVNIRTNNHLEGWHNRLNRKAAPDSGTGCYGHLIQQVLLGNVAFGELSRVNRVYAQKQRRVAQYTGEYTNGRRTLEQFLEAFMYITPEPI</sequence>
<dbReference type="Pfam" id="PF10551">
    <property type="entry name" value="MULE"/>
    <property type="match status" value="1"/>
</dbReference>
<feature type="coiled-coil region" evidence="1">
    <location>
        <begin position="26"/>
        <end position="150"/>
    </location>
</feature>
<dbReference type="PANTHER" id="PTHR47160">
    <property type="entry name" value="PUTATIVE-RELATED"/>
    <property type="match status" value="1"/>
</dbReference>
<evidence type="ECO:0000313" key="3">
    <source>
        <dbReference type="EMBL" id="KRZ59337.1"/>
    </source>
</evidence>
<gene>
    <name evidence="3" type="ORF">T02_3802</name>
</gene>
<dbReference type="InterPro" id="IPR018289">
    <property type="entry name" value="MULE_transposase_dom"/>
</dbReference>
<dbReference type="AlphaFoldDB" id="A0A0V1LIJ3"/>
<keyword evidence="4" id="KW-1185">Reference proteome</keyword>
<feature type="domain" description="MULE transposase" evidence="2">
    <location>
        <begin position="809"/>
        <end position="904"/>
    </location>
</feature>
<dbReference type="EMBL" id="JYDW01000043">
    <property type="protein sequence ID" value="KRZ59337.1"/>
    <property type="molecule type" value="Genomic_DNA"/>
</dbReference>
<dbReference type="PANTHER" id="PTHR47160:SF10">
    <property type="entry name" value="MULE TRANSPOSASE DOMAIN-CONTAINING PROTEIN"/>
    <property type="match status" value="1"/>
</dbReference>
<reference evidence="3 4" key="1">
    <citation type="submission" date="2015-05" db="EMBL/GenBank/DDBJ databases">
        <title>Evolution of Trichinella species and genotypes.</title>
        <authorList>
            <person name="Korhonen P.K."/>
            <person name="Edoardo P."/>
            <person name="Giuseppe L.R."/>
            <person name="Gasser R.B."/>
        </authorList>
    </citation>
    <scope>NUCLEOTIDE SEQUENCE [LARGE SCALE GENOMIC DNA]</scope>
    <source>
        <strain evidence="3">ISS10</strain>
    </source>
</reference>
<feature type="coiled-coil region" evidence="1">
    <location>
        <begin position="293"/>
        <end position="320"/>
    </location>
</feature>
<accession>A0A0V1LIJ3</accession>
<dbReference type="OrthoDB" id="5917544at2759"/>